<comment type="caution">
    <text evidence="1">The sequence shown here is derived from an EMBL/GenBank/DDBJ whole genome shotgun (WGS) entry which is preliminary data.</text>
</comment>
<sequence length="98" mass="10743">MQMTFAASGQGHALFIRVVACDLLRREGWDSMSKYQEAGREVFIVRIEIVWGLSEELALSGKVGRPSSHRLPCHGGRMKIVGGLPSLGGFDSPIVRKC</sequence>
<reference evidence="2" key="1">
    <citation type="journal article" date="2017" name="Plant J.">
        <title>The pomegranate (Punica granatum L.) genome and the genomics of punicalagin biosynthesis.</title>
        <authorList>
            <person name="Qin G."/>
            <person name="Xu C."/>
            <person name="Ming R."/>
            <person name="Tang H."/>
            <person name="Guyot R."/>
            <person name="Kramer E.M."/>
            <person name="Hu Y."/>
            <person name="Yi X."/>
            <person name="Qi Y."/>
            <person name="Xu X."/>
            <person name="Gao Z."/>
            <person name="Pan H."/>
            <person name="Jian J."/>
            <person name="Tian Y."/>
            <person name="Yue Z."/>
            <person name="Xu Y."/>
        </authorList>
    </citation>
    <scope>NUCLEOTIDE SEQUENCE [LARGE SCALE GENOMIC DNA]</scope>
    <source>
        <strain evidence="2">cv. Dabenzi</strain>
    </source>
</reference>
<evidence type="ECO:0000313" key="2">
    <source>
        <dbReference type="Proteomes" id="UP000197138"/>
    </source>
</evidence>
<dbReference type="EMBL" id="MTKT01000802">
    <property type="protein sequence ID" value="OWM87866.1"/>
    <property type="molecule type" value="Genomic_DNA"/>
</dbReference>
<protein>
    <submittedName>
        <fullName evidence="1">Uncharacterized protein</fullName>
    </submittedName>
</protein>
<name>A0A218XT84_PUNGR</name>
<proteinExistence type="predicted"/>
<accession>A0A218XT84</accession>
<dbReference type="Proteomes" id="UP000197138">
    <property type="component" value="Unassembled WGS sequence"/>
</dbReference>
<organism evidence="1 2">
    <name type="scientific">Punica granatum</name>
    <name type="common">Pomegranate</name>
    <dbReference type="NCBI Taxonomy" id="22663"/>
    <lineage>
        <taxon>Eukaryota</taxon>
        <taxon>Viridiplantae</taxon>
        <taxon>Streptophyta</taxon>
        <taxon>Embryophyta</taxon>
        <taxon>Tracheophyta</taxon>
        <taxon>Spermatophyta</taxon>
        <taxon>Magnoliopsida</taxon>
        <taxon>eudicotyledons</taxon>
        <taxon>Gunneridae</taxon>
        <taxon>Pentapetalae</taxon>
        <taxon>rosids</taxon>
        <taxon>malvids</taxon>
        <taxon>Myrtales</taxon>
        <taxon>Lythraceae</taxon>
        <taxon>Punica</taxon>
    </lineage>
</organism>
<dbReference type="AlphaFoldDB" id="A0A218XT84"/>
<evidence type="ECO:0000313" key="1">
    <source>
        <dbReference type="EMBL" id="OWM87866.1"/>
    </source>
</evidence>
<gene>
    <name evidence="1" type="ORF">CDL15_Pgr008312</name>
</gene>